<comment type="caution">
    <text evidence="1">The sequence shown here is derived from an EMBL/GenBank/DDBJ whole genome shotgun (WGS) entry which is preliminary data.</text>
</comment>
<protein>
    <submittedName>
        <fullName evidence="1">Uncharacterized protein</fullName>
    </submittedName>
</protein>
<keyword evidence="2" id="KW-1185">Reference proteome</keyword>
<proteinExistence type="predicted"/>
<evidence type="ECO:0000313" key="2">
    <source>
        <dbReference type="Proteomes" id="UP001501102"/>
    </source>
</evidence>
<organism evidence="1 2">
    <name type="scientific">Streptomyces thioluteus</name>
    <dbReference type="NCBI Taxonomy" id="66431"/>
    <lineage>
        <taxon>Bacteria</taxon>
        <taxon>Bacillati</taxon>
        <taxon>Actinomycetota</taxon>
        <taxon>Actinomycetes</taxon>
        <taxon>Kitasatosporales</taxon>
        <taxon>Streptomycetaceae</taxon>
        <taxon>Streptomyces</taxon>
    </lineage>
</organism>
<reference evidence="1 2" key="1">
    <citation type="journal article" date="2019" name="Int. J. Syst. Evol. Microbiol.">
        <title>The Global Catalogue of Microorganisms (GCM) 10K type strain sequencing project: providing services to taxonomists for standard genome sequencing and annotation.</title>
        <authorList>
            <consortium name="The Broad Institute Genomics Platform"/>
            <consortium name="The Broad Institute Genome Sequencing Center for Infectious Disease"/>
            <person name="Wu L."/>
            <person name="Ma J."/>
        </authorList>
    </citation>
    <scope>NUCLEOTIDE SEQUENCE [LARGE SCALE GENOMIC DNA]</scope>
    <source>
        <strain evidence="1 2">JCM 4087</strain>
    </source>
</reference>
<dbReference type="Proteomes" id="UP001501102">
    <property type="component" value="Unassembled WGS sequence"/>
</dbReference>
<accession>A0ABN3WJA4</accession>
<sequence>MEQPRIRPVVTAPMRHWLSGVAWIAQGAVAGSASHRSAAAAAGPFVGSTKDGRDLFAGGILVLCAPLGAGLNVTRVREEPVAEAAPEHESPRIPVRA</sequence>
<gene>
    <name evidence="1" type="ORF">GCM10020221_12040</name>
</gene>
<name>A0ABN3WJA4_STRTU</name>
<evidence type="ECO:0000313" key="1">
    <source>
        <dbReference type="EMBL" id="GAA2917445.1"/>
    </source>
</evidence>
<dbReference type="EMBL" id="BAAAXZ010000043">
    <property type="protein sequence ID" value="GAA2917445.1"/>
    <property type="molecule type" value="Genomic_DNA"/>
</dbReference>